<protein>
    <recommendedName>
        <fullName evidence="4">Paladin</fullName>
    </recommendedName>
</protein>
<dbReference type="InterPro" id="IPR029021">
    <property type="entry name" value="Prot-tyrosine_phosphatase-like"/>
</dbReference>
<dbReference type="SMART" id="SM01301">
    <property type="entry name" value="PTPlike_phytase"/>
    <property type="match status" value="1"/>
</dbReference>
<dbReference type="Gene3D" id="3.90.190.10">
    <property type="entry name" value="Protein tyrosine phosphatase superfamily"/>
    <property type="match status" value="2"/>
</dbReference>
<evidence type="ECO:0000256" key="1">
    <source>
        <dbReference type="SAM" id="MobiDB-lite"/>
    </source>
</evidence>
<keyword evidence="3" id="KW-1185">Reference proteome</keyword>
<feature type="compositionally biased region" description="Low complexity" evidence="1">
    <location>
        <begin position="15"/>
        <end position="29"/>
    </location>
</feature>
<dbReference type="Pfam" id="PF14566">
    <property type="entry name" value="PTPlike_phytase"/>
    <property type="match status" value="1"/>
</dbReference>
<organism evidence="2 3">
    <name type="scientific">Paragonimus westermani</name>
    <dbReference type="NCBI Taxonomy" id="34504"/>
    <lineage>
        <taxon>Eukaryota</taxon>
        <taxon>Metazoa</taxon>
        <taxon>Spiralia</taxon>
        <taxon>Lophotrochozoa</taxon>
        <taxon>Platyhelminthes</taxon>
        <taxon>Trematoda</taxon>
        <taxon>Digenea</taxon>
        <taxon>Plagiorchiida</taxon>
        <taxon>Troglotremata</taxon>
        <taxon>Troglotrematidae</taxon>
        <taxon>Paragonimus</taxon>
    </lineage>
</organism>
<feature type="region of interest" description="Disordered" evidence="1">
    <location>
        <begin position="301"/>
        <end position="322"/>
    </location>
</feature>
<dbReference type="EMBL" id="QNGE01000497">
    <property type="protein sequence ID" value="KAA3680236.1"/>
    <property type="molecule type" value="Genomic_DNA"/>
</dbReference>
<gene>
    <name evidence="2" type="ORF">DEA37_0006054</name>
</gene>
<dbReference type="Proteomes" id="UP000324629">
    <property type="component" value="Unassembled WGS sequence"/>
</dbReference>
<sequence>MSPAGPYRISSNLQSAEPKVPSSSAAAAVENTENEHMQANYCLNKRTAVMVGTFMEEFQTLGDEIPQIIYARVAHNLPEHPMINVWLLLNVRSDPCIFSSVDEDWLPYTIRDYQNIQQPVTDPYQTGSDIDAIEVKVRNETIDDLKALRQQSFYFYDDITFFEGQPKMHLAFQPDYLLTSEEVYTNVALEENQARYLRLNFPHWRFPSEAEVDKLVNVLKDMCNAILPKSSFVQAVETYDSIERLMGVLVSGRKIHDGTIQLGMTMAHLILRQLHALIVIIHPATPLTGIFEKKPVKKKPVLQKQKNSEEQGQDGADPTKETLGVTTYKKRSETQFLTPIHQRVKEGKFQFVRQVGRYLPFMVQIKEEVDRAIDDCDDVVNLREEILEVLLELESIMFSFDMDKKTLALELRERLLHQLERYYLLICFNAYLRDQLPLRFSLQFTEWMRRHPKLYQILVYLDISEWYTTADLLKHGKRILVADNGSQIDELCTRRTTGLANFRQLVGWPIYGASQPDGPTVQRIHDHVTIAYWNVALHGVCSEDGALSADHVRVPVSMPNMIWEFEEKFVEGIKKLSTPCKPFSYDMDTDSYKQGEPVAANELQSMKQMFRSVFDKPHFIATDQVIDSQALNIPQAYLEYVNKHAEFHRIPLPKYGPPPPIIFDQILRLILNNTRGLFTSAITAQSLVDASAGMGRRHVKTKRNGSSIDGSIDHRLSNSKDAVVDRIASTNLIFFCENGCERTSLAMTIAGLVYCHVVGFAFGYRVKEEERISLRGAKYTKGEFESRDETDPVKKDALKRESLAFLEEYFFLILFNMYLHECQPTRWRCPFEAWMEQSSYFTPGQMANIVDFNIRNLIKPLRRALFLVGCGSKECYHN</sequence>
<dbReference type="SUPFAM" id="SSF52799">
    <property type="entry name" value="(Phosphotyrosine protein) phosphatases II"/>
    <property type="match status" value="1"/>
</dbReference>
<reference evidence="2 3" key="1">
    <citation type="journal article" date="2019" name="Gigascience">
        <title>Whole-genome sequence of the oriental lung fluke Paragonimus westermani.</title>
        <authorList>
            <person name="Oey H."/>
            <person name="Zakrzewski M."/>
            <person name="Narain K."/>
            <person name="Devi K.R."/>
            <person name="Agatsuma T."/>
            <person name="Nawaratna S."/>
            <person name="Gobert G.N."/>
            <person name="Jones M.K."/>
            <person name="Ragan M.A."/>
            <person name="McManus D.P."/>
            <person name="Krause L."/>
        </authorList>
    </citation>
    <scope>NUCLEOTIDE SEQUENCE [LARGE SCALE GENOMIC DNA]</scope>
    <source>
        <strain evidence="2 3">IND2009</strain>
    </source>
</reference>
<evidence type="ECO:0000313" key="3">
    <source>
        <dbReference type="Proteomes" id="UP000324629"/>
    </source>
</evidence>
<feature type="region of interest" description="Disordered" evidence="1">
    <location>
        <begin position="1"/>
        <end position="29"/>
    </location>
</feature>
<accession>A0A5J4NX89</accession>
<evidence type="ECO:0008006" key="4">
    <source>
        <dbReference type="Google" id="ProtNLM"/>
    </source>
</evidence>
<dbReference type="AlphaFoldDB" id="A0A5J4NX89"/>
<proteinExistence type="predicted"/>
<evidence type="ECO:0000313" key="2">
    <source>
        <dbReference type="EMBL" id="KAA3680236.1"/>
    </source>
</evidence>
<comment type="caution">
    <text evidence="2">The sequence shown here is derived from an EMBL/GenBank/DDBJ whole genome shotgun (WGS) entry which is preliminary data.</text>
</comment>
<name>A0A5J4NX89_9TREM</name>